<dbReference type="PANTHER" id="PTHR34295">
    <property type="entry name" value="BIOTIN TRANSPORTER BIOY"/>
    <property type="match status" value="1"/>
</dbReference>
<gene>
    <name evidence="4" type="ORF">EQF91_00435</name>
</gene>
<keyword evidence="3" id="KW-0812">Transmembrane</keyword>
<dbReference type="AlphaFoldDB" id="A0A4R9C366"/>
<keyword evidence="2 3" id="KW-0472">Membrane</keyword>
<evidence type="ECO:0000313" key="5">
    <source>
        <dbReference type="Proteomes" id="UP000297454"/>
    </source>
</evidence>
<dbReference type="GO" id="GO:0005886">
    <property type="term" value="C:plasma membrane"/>
    <property type="evidence" value="ECO:0007669"/>
    <property type="project" value="UniProtKB-SubCell"/>
</dbReference>
<evidence type="ECO:0000256" key="3">
    <source>
        <dbReference type="SAM" id="Phobius"/>
    </source>
</evidence>
<name>A0A4R9C366_9FIRM</name>
<accession>A0A4R9C366</accession>
<proteinExistence type="inferred from homology"/>
<organism evidence="4 5">
    <name type="scientific">Helcococcus ovis</name>
    <dbReference type="NCBI Taxonomy" id="72026"/>
    <lineage>
        <taxon>Bacteria</taxon>
        <taxon>Bacillati</taxon>
        <taxon>Bacillota</taxon>
        <taxon>Tissierellia</taxon>
        <taxon>Tissierellales</taxon>
        <taxon>Peptoniphilaceae</taxon>
        <taxon>Helcococcus</taxon>
    </lineage>
</organism>
<dbReference type="PANTHER" id="PTHR34295:SF1">
    <property type="entry name" value="BIOTIN TRANSPORTER BIOY"/>
    <property type="match status" value="1"/>
</dbReference>
<dbReference type="Pfam" id="PF02632">
    <property type="entry name" value="BioY"/>
    <property type="match status" value="1"/>
</dbReference>
<dbReference type="RefSeq" id="WP_134744070.1">
    <property type="nucleotide sequence ID" value="NZ_CP119762.1"/>
</dbReference>
<protein>
    <recommendedName>
        <fullName evidence="2">Biotin transporter</fullName>
    </recommendedName>
</protein>
<dbReference type="Proteomes" id="UP000297454">
    <property type="component" value="Unassembled WGS sequence"/>
</dbReference>
<keyword evidence="2" id="KW-1003">Cell membrane</keyword>
<reference evidence="4 5" key="1">
    <citation type="submission" date="2019-01" db="EMBL/GenBank/DDBJ databases">
        <title>Draft Genome Sequences of Helcococcus ovis Strains Isolated from the Uterus and Vagina of Dairy Cows with Metritis.</title>
        <authorList>
            <person name="Cunha F."/>
            <person name="Jeon S.J."/>
            <person name="Kutzer P."/>
            <person name="Galvao K.N."/>
        </authorList>
    </citation>
    <scope>NUCLEOTIDE SEQUENCE [LARGE SCALE GENOMIC DNA]</scope>
    <source>
        <strain evidence="4 5">KG-37</strain>
    </source>
</reference>
<keyword evidence="5" id="KW-1185">Reference proteome</keyword>
<feature type="transmembrane region" description="Helical" evidence="3">
    <location>
        <begin position="115"/>
        <end position="138"/>
    </location>
</feature>
<evidence type="ECO:0000313" key="4">
    <source>
        <dbReference type="EMBL" id="TFF67698.1"/>
    </source>
</evidence>
<dbReference type="EMBL" id="SCFR01000001">
    <property type="protein sequence ID" value="TFF67698.1"/>
    <property type="molecule type" value="Genomic_DNA"/>
</dbReference>
<evidence type="ECO:0000256" key="2">
    <source>
        <dbReference type="PIRNR" id="PIRNR016661"/>
    </source>
</evidence>
<feature type="transmembrane region" description="Helical" evidence="3">
    <location>
        <begin position="9"/>
        <end position="27"/>
    </location>
</feature>
<feature type="transmembrane region" description="Helical" evidence="3">
    <location>
        <begin position="57"/>
        <end position="75"/>
    </location>
</feature>
<keyword evidence="2" id="KW-0813">Transport</keyword>
<comment type="caution">
    <text evidence="4">The sequence shown here is derived from an EMBL/GenBank/DDBJ whole genome shotgun (WGS) entry which is preliminary data.</text>
</comment>
<dbReference type="InterPro" id="IPR003784">
    <property type="entry name" value="BioY"/>
</dbReference>
<comment type="similarity">
    <text evidence="1 2">Belongs to the BioY family.</text>
</comment>
<comment type="subcellular location">
    <subcellularLocation>
        <location evidence="2">Cell membrane</location>
        <topology evidence="2">Multi-pass membrane protein</topology>
    </subcellularLocation>
</comment>
<feature type="transmembrane region" description="Helical" evidence="3">
    <location>
        <begin position="150"/>
        <end position="173"/>
    </location>
</feature>
<sequence>MLKNNNTKIMVTVALFVALIAIGAFMSIPVGPVSITLQTLFVMLSGFFLGKKAYLASIVYVLMGVIGIPIFSGFRGGLSSIYMPSFGFLIGMIFSALYISIMFEKVKNINFLKSLIIFITASVIIYLFGIPYMSYILNVYLGKGLSFSKILSIGMIVFIPGDILKCIVAANIVSRKQMKKYRIE</sequence>
<dbReference type="GO" id="GO:0015225">
    <property type="term" value="F:biotin transmembrane transporter activity"/>
    <property type="evidence" value="ECO:0007669"/>
    <property type="project" value="UniProtKB-UniRule"/>
</dbReference>
<dbReference type="PIRSF" id="PIRSF016661">
    <property type="entry name" value="BioY"/>
    <property type="match status" value="1"/>
</dbReference>
<evidence type="ECO:0000256" key="1">
    <source>
        <dbReference type="ARBA" id="ARBA00010692"/>
    </source>
</evidence>
<feature type="transmembrane region" description="Helical" evidence="3">
    <location>
        <begin position="33"/>
        <end position="50"/>
    </location>
</feature>
<dbReference type="Gene3D" id="1.10.1760.20">
    <property type="match status" value="1"/>
</dbReference>
<keyword evidence="3" id="KW-1133">Transmembrane helix</keyword>
<feature type="transmembrane region" description="Helical" evidence="3">
    <location>
        <begin position="81"/>
        <end position="103"/>
    </location>
</feature>